<reference evidence="3 4" key="1">
    <citation type="journal article" date="2014" name="Genome Biol. Evol.">
        <title>The secreted proteins of Achlya hypogyna and Thraustotheca clavata identify the ancestral oomycete secretome and reveal gene acquisitions by horizontal gene transfer.</title>
        <authorList>
            <person name="Misner I."/>
            <person name="Blouin N."/>
            <person name="Leonard G."/>
            <person name="Richards T.A."/>
            <person name="Lane C.E."/>
        </authorList>
    </citation>
    <scope>NUCLEOTIDE SEQUENCE [LARGE SCALE GENOMIC DNA]</scope>
    <source>
        <strain evidence="3 4">ATCC 48635</strain>
    </source>
</reference>
<feature type="region of interest" description="Disordered" evidence="1">
    <location>
        <begin position="198"/>
        <end position="221"/>
    </location>
</feature>
<dbReference type="OrthoDB" id="79025at2759"/>
<feature type="compositionally biased region" description="Basic and acidic residues" evidence="1">
    <location>
        <begin position="209"/>
        <end position="221"/>
    </location>
</feature>
<dbReference type="AlphaFoldDB" id="A0A1V9YUV1"/>
<evidence type="ECO:0000313" key="3">
    <source>
        <dbReference type="EMBL" id="OQR89353.1"/>
    </source>
</evidence>
<gene>
    <name evidence="3" type="ORF">ACHHYP_06331</name>
</gene>
<accession>A0A1V9YUV1</accession>
<evidence type="ECO:0000313" key="4">
    <source>
        <dbReference type="Proteomes" id="UP000243579"/>
    </source>
</evidence>
<evidence type="ECO:0008006" key="5">
    <source>
        <dbReference type="Google" id="ProtNLM"/>
    </source>
</evidence>
<dbReference type="EMBL" id="JNBR01000846">
    <property type="protein sequence ID" value="OQR89353.1"/>
    <property type="molecule type" value="Genomic_DNA"/>
</dbReference>
<feature type="transmembrane region" description="Helical" evidence="2">
    <location>
        <begin position="116"/>
        <end position="142"/>
    </location>
</feature>
<evidence type="ECO:0000256" key="2">
    <source>
        <dbReference type="SAM" id="Phobius"/>
    </source>
</evidence>
<sequence>MGFGASELAGRWLILPAQMGMAAGFFIPYTRLTQALANSNLIPPSWGLKNQVSMFRPMVASCAFGYVLCTIGYLAPAFEEAMQNIFILAGTFCYIAQLVGFVMLRTTYRTATTGYVSPYGIPGAVFAVVVYGLMALSIFGGFQGDDGVAVISLIVFVGVLSVYYHTIGKKVQTLSKDEYACVFRFSIVKYNNTRKKHHGKSKVAATKTGSKDSGHSEARHN</sequence>
<feature type="transmembrane region" description="Helical" evidence="2">
    <location>
        <begin position="53"/>
        <end position="75"/>
    </location>
</feature>
<feature type="transmembrane region" description="Helical" evidence="2">
    <location>
        <begin position="148"/>
        <end position="166"/>
    </location>
</feature>
<dbReference type="Gene3D" id="1.20.1740.10">
    <property type="entry name" value="Amino acid/polyamine transporter I"/>
    <property type="match status" value="1"/>
</dbReference>
<proteinExistence type="predicted"/>
<feature type="transmembrane region" description="Helical" evidence="2">
    <location>
        <begin position="12"/>
        <end position="32"/>
    </location>
</feature>
<keyword evidence="2" id="KW-0472">Membrane</keyword>
<keyword evidence="4" id="KW-1185">Reference proteome</keyword>
<evidence type="ECO:0000256" key="1">
    <source>
        <dbReference type="SAM" id="MobiDB-lite"/>
    </source>
</evidence>
<keyword evidence="2" id="KW-1133">Transmembrane helix</keyword>
<comment type="caution">
    <text evidence="3">The sequence shown here is derived from an EMBL/GenBank/DDBJ whole genome shotgun (WGS) entry which is preliminary data.</text>
</comment>
<name>A0A1V9YUV1_ACHHY</name>
<organism evidence="3 4">
    <name type="scientific">Achlya hypogyna</name>
    <name type="common">Oomycete</name>
    <name type="synonym">Protoachlya hypogyna</name>
    <dbReference type="NCBI Taxonomy" id="1202772"/>
    <lineage>
        <taxon>Eukaryota</taxon>
        <taxon>Sar</taxon>
        <taxon>Stramenopiles</taxon>
        <taxon>Oomycota</taxon>
        <taxon>Saprolegniomycetes</taxon>
        <taxon>Saprolegniales</taxon>
        <taxon>Achlyaceae</taxon>
        <taxon>Achlya</taxon>
    </lineage>
</organism>
<feature type="non-terminal residue" evidence="3">
    <location>
        <position position="221"/>
    </location>
</feature>
<feature type="transmembrane region" description="Helical" evidence="2">
    <location>
        <begin position="81"/>
        <end position="104"/>
    </location>
</feature>
<dbReference type="Proteomes" id="UP000243579">
    <property type="component" value="Unassembled WGS sequence"/>
</dbReference>
<keyword evidence="2" id="KW-0812">Transmembrane</keyword>
<protein>
    <recommendedName>
        <fullName evidence="5">Amino Acid-Polyamine-Organocation (APC) Family</fullName>
    </recommendedName>
</protein>